<dbReference type="GO" id="GO:0017056">
    <property type="term" value="F:structural constituent of nuclear pore"/>
    <property type="evidence" value="ECO:0007669"/>
    <property type="project" value="TreeGrafter"/>
</dbReference>
<evidence type="ECO:0000313" key="11">
    <source>
        <dbReference type="Proteomes" id="UP000298030"/>
    </source>
</evidence>
<dbReference type="GO" id="GO:0045893">
    <property type="term" value="P:positive regulation of DNA-templated transcription"/>
    <property type="evidence" value="ECO:0007669"/>
    <property type="project" value="TreeGrafter"/>
</dbReference>
<keyword evidence="4 9" id="KW-0509">mRNA transport</keyword>
<evidence type="ECO:0000256" key="4">
    <source>
        <dbReference type="ARBA" id="ARBA00022816"/>
    </source>
</evidence>
<accession>A0A4Y7T594</accession>
<dbReference type="GO" id="GO:0031080">
    <property type="term" value="C:nuclear pore outer ring"/>
    <property type="evidence" value="ECO:0007669"/>
    <property type="project" value="TreeGrafter"/>
</dbReference>
<comment type="subcellular location">
    <subcellularLocation>
        <location evidence="1 9">Nucleus</location>
        <location evidence="1 9">Nuclear pore complex</location>
    </subcellularLocation>
</comment>
<dbReference type="EMBL" id="QPFP01000029">
    <property type="protein sequence ID" value="TEB29118.1"/>
    <property type="molecule type" value="Genomic_DNA"/>
</dbReference>
<keyword evidence="5 9" id="KW-0653">Protein transport</keyword>
<keyword evidence="3 9" id="KW-0813">Transport</keyword>
<dbReference type="STRING" id="71717.A0A4Y7T594"/>
<evidence type="ECO:0000256" key="7">
    <source>
        <dbReference type="ARBA" id="ARBA00023132"/>
    </source>
</evidence>
<sequence>MTRTERIGASEESVVPAIVESGEFSELVDEGQTISLAQSPLDGSLGIFVVPTHTAEDPTKAHSTRLNEEQPIYFVNQHTPPSAERRMFLADTFAIFSALRKLVTAPEFQSTTSLGEDRRVAYVRKLAIDFVNFIKECWIHASRPVARPGGPLQFSSDHYRSLYTCFSLFVVLFIPEEGYANAPVGDELMEWQNTHFIEPSTEEGDQLSGLEKPWEDDTFWPYLTRAIIRGLNKASTFFLSVLSGHPSEEIQHLTETLISLIQSQPRLDNFSSEKEFALSTRRWKDKVQALRIGLDRVPESKRFDGFENWWERLSDIVGVLEGRGDVLKRVCEEQGGDWKEVCVAWGIFVDPRMRRDDLFETAKDIIAEMPSDPTNLEDNIHAAMFSGQFEETLHSSSQLDLWLSAHLSEFMGATGLLQVKEDADLSPRDFHILEYAEYVYCDHALWHITIEYMYSCGEIGKSRGDQILERVPLRFFQQTSDHATAERIRSGDVVGVLKEVNEACLQHRREGVRRTVCKIAARNFVQEKNYGLAASYCTSAEDWSGLGHIVDHVLEEYVQGSAFFVEHASSIAPLVQKLSTQPNLSGVFYYRLIFVTRFARLQGLLRRKEYADAASDLVAIVREDMAPASWWAVVLYDSIPLLDYEPKLLFSSSEASLLLRKLEDISIKTSQGAGLEYLNVLSRRVHVKEQADLLKELKLVRLALARYFARCAVLDG</sequence>
<keyword evidence="6 9" id="KW-0811">Translocation</keyword>
<dbReference type="PANTHER" id="PTHR13373:SF21">
    <property type="entry name" value="NUCLEAR PORE COMPLEX PROTEIN NUP85"/>
    <property type="match status" value="1"/>
</dbReference>
<dbReference type="Proteomes" id="UP000298030">
    <property type="component" value="Unassembled WGS sequence"/>
</dbReference>
<dbReference type="Pfam" id="PF07575">
    <property type="entry name" value="Nucleopor_Nup85"/>
    <property type="match status" value="1"/>
</dbReference>
<keyword evidence="9" id="KW-0472">Membrane</keyword>
<dbReference type="GO" id="GO:0031965">
    <property type="term" value="C:nuclear membrane"/>
    <property type="evidence" value="ECO:0007669"/>
    <property type="project" value="UniProtKB-UniRule"/>
</dbReference>
<evidence type="ECO:0000256" key="6">
    <source>
        <dbReference type="ARBA" id="ARBA00023010"/>
    </source>
</evidence>
<evidence type="ECO:0000256" key="5">
    <source>
        <dbReference type="ARBA" id="ARBA00022927"/>
    </source>
</evidence>
<protein>
    <recommendedName>
        <fullName evidence="9">Nuclear pore complex protein Nup85</fullName>
    </recommendedName>
</protein>
<comment type="similarity">
    <text evidence="2 9">Belongs to the nucleoporin Nup85 family.</text>
</comment>
<name>A0A4Y7T594_COPMI</name>
<evidence type="ECO:0000256" key="3">
    <source>
        <dbReference type="ARBA" id="ARBA00022448"/>
    </source>
</evidence>
<evidence type="ECO:0000256" key="1">
    <source>
        <dbReference type="ARBA" id="ARBA00004567"/>
    </source>
</evidence>
<evidence type="ECO:0000256" key="9">
    <source>
        <dbReference type="RuleBase" id="RU365073"/>
    </source>
</evidence>
<keyword evidence="8 9" id="KW-0539">Nucleus</keyword>
<evidence type="ECO:0000256" key="2">
    <source>
        <dbReference type="ARBA" id="ARBA00005573"/>
    </source>
</evidence>
<comment type="subunit">
    <text evidence="9">Component of the nuclear pore complex (NPC).</text>
</comment>
<dbReference type="PANTHER" id="PTHR13373">
    <property type="entry name" value="FROUNT PROTEIN-RELATED"/>
    <property type="match status" value="1"/>
</dbReference>
<evidence type="ECO:0000256" key="8">
    <source>
        <dbReference type="ARBA" id="ARBA00023242"/>
    </source>
</evidence>
<comment type="caution">
    <text evidence="10">The sequence shown here is derived from an EMBL/GenBank/DDBJ whole genome shotgun (WGS) entry which is preliminary data.</text>
</comment>
<dbReference type="GO" id="GO:0006406">
    <property type="term" value="P:mRNA export from nucleus"/>
    <property type="evidence" value="ECO:0007669"/>
    <property type="project" value="TreeGrafter"/>
</dbReference>
<proteinExistence type="inferred from homology"/>
<dbReference type="GO" id="GO:0006606">
    <property type="term" value="P:protein import into nucleus"/>
    <property type="evidence" value="ECO:0007669"/>
    <property type="project" value="TreeGrafter"/>
</dbReference>
<comment type="function">
    <text evidence="9">Functions as a component of the nuclear pore complex (NPC).</text>
</comment>
<dbReference type="OrthoDB" id="17644at2759"/>
<gene>
    <name evidence="10" type="ORF">FA13DRAFT_1765064</name>
</gene>
<evidence type="ECO:0000313" key="10">
    <source>
        <dbReference type="EMBL" id="TEB29118.1"/>
    </source>
</evidence>
<dbReference type="InterPro" id="IPR011502">
    <property type="entry name" value="Nucleoporin_Nup85"/>
</dbReference>
<organism evidence="10 11">
    <name type="scientific">Coprinellus micaceus</name>
    <name type="common">Glistening ink-cap mushroom</name>
    <name type="synonym">Coprinus micaceus</name>
    <dbReference type="NCBI Taxonomy" id="71717"/>
    <lineage>
        <taxon>Eukaryota</taxon>
        <taxon>Fungi</taxon>
        <taxon>Dikarya</taxon>
        <taxon>Basidiomycota</taxon>
        <taxon>Agaricomycotina</taxon>
        <taxon>Agaricomycetes</taxon>
        <taxon>Agaricomycetidae</taxon>
        <taxon>Agaricales</taxon>
        <taxon>Agaricineae</taxon>
        <taxon>Psathyrellaceae</taxon>
        <taxon>Coprinellus</taxon>
    </lineage>
</organism>
<reference evidence="10 11" key="1">
    <citation type="journal article" date="2019" name="Nat. Ecol. Evol.">
        <title>Megaphylogeny resolves global patterns of mushroom evolution.</title>
        <authorList>
            <person name="Varga T."/>
            <person name="Krizsan K."/>
            <person name="Foldi C."/>
            <person name="Dima B."/>
            <person name="Sanchez-Garcia M."/>
            <person name="Sanchez-Ramirez S."/>
            <person name="Szollosi G.J."/>
            <person name="Szarkandi J.G."/>
            <person name="Papp V."/>
            <person name="Albert L."/>
            <person name="Andreopoulos W."/>
            <person name="Angelini C."/>
            <person name="Antonin V."/>
            <person name="Barry K.W."/>
            <person name="Bougher N.L."/>
            <person name="Buchanan P."/>
            <person name="Buyck B."/>
            <person name="Bense V."/>
            <person name="Catcheside P."/>
            <person name="Chovatia M."/>
            <person name="Cooper J."/>
            <person name="Damon W."/>
            <person name="Desjardin D."/>
            <person name="Finy P."/>
            <person name="Geml J."/>
            <person name="Haridas S."/>
            <person name="Hughes K."/>
            <person name="Justo A."/>
            <person name="Karasinski D."/>
            <person name="Kautmanova I."/>
            <person name="Kiss B."/>
            <person name="Kocsube S."/>
            <person name="Kotiranta H."/>
            <person name="LaButti K.M."/>
            <person name="Lechner B.E."/>
            <person name="Liimatainen K."/>
            <person name="Lipzen A."/>
            <person name="Lukacs Z."/>
            <person name="Mihaltcheva S."/>
            <person name="Morgado L.N."/>
            <person name="Niskanen T."/>
            <person name="Noordeloos M.E."/>
            <person name="Ohm R.A."/>
            <person name="Ortiz-Santana B."/>
            <person name="Ovrebo C."/>
            <person name="Racz N."/>
            <person name="Riley R."/>
            <person name="Savchenko A."/>
            <person name="Shiryaev A."/>
            <person name="Soop K."/>
            <person name="Spirin V."/>
            <person name="Szebenyi C."/>
            <person name="Tomsovsky M."/>
            <person name="Tulloss R.E."/>
            <person name="Uehling J."/>
            <person name="Grigoriev I.V."/>
            <person name="Vagvolgyi C."/>
            <person name="Papp T."/>
            <person name="Martin F.M."/>
            <person name="Miettinen O."/>
            <person name="Hibbett D.S."/>
            <person name="Nagy L.G."/>
        </authorList>
    </citation>
    <scope>NUCLEOTIDE SEQUENCE [LARGE SCALE GENOMIC DNA]</scope>
    <source>
        <strain evidence="10 11">FP101781</strain>
    </source>
</reference>
<dbReference type="AlphaFoldDB" id="A0A4Y7T594"/>
<keyword evidence="11" id="KW-1185">Reference proteome</keyword>
<keyword evidence="7 9" id="KW-0906">Nuclear pore complex</keyword>